<protein>
    <submittedName>
        <fullName evidence="2">ATP-dependent protease La, putative</fullName>
    </submittedName>
</protein>
<dbReference type="GO" id="GO:0008233">
    <property type="term" value="F:peptidase activity"/>
    <property type="evidence" value="ECO:0007669"/>
    <property type="project" value="UniProtKB-KW"/>
</dbReference>
<evidence type="ECO:0000313" key="3">
    <source>
        <dbReference type="Proteomes" id="UP001497744"/>
    </source>
</evidence>
<gene>
    <name evidence="2" type="ORF">BcabD6B2_21040</name>
</gene>
<comment type="caution">
    <text evidence="2">The sequence shown here is derived from an EMBL/GenBank/DDBJ whole genome shotgun (WGS) entry which is preliminary data.</text>
</comment>
<feature type="compositionally biased region" description="Polar residues" evidence="1">
    <location>
        <begin position="97"/>
        <end position="106"/>
    </location>
</feature>
<feature type="region of interest" description="Disordered" evidence="1">
    <location>
        <begin position="83"/>
        <end position="123"/>
    </location>
</feature>
<dbReference type="AlphaFoldDB" id="A0AAV4LVS3"/>
<evidence type="ECO:0000256" key="1">
    <source>
        <dbReference type="SAM" id="MobiDB-lite"/>
    </source>
</evidence>
<evidence type="ECO:0000313" key="2">
    <source>
        <dbReference type="EMBL" id="GIX62669.1"/>
    </source>
</evidence>
<sequence>MSLQFLRDLNKNVAESLSILNEGLEITNGVTEVGNIHLPYIRQLCVEDGGPLEAPRCCIFRQVPLRGASHTREGLVSVPSVPLSEASDRSGVESGSRRTASVSSVDAASLRGEDEGNNGLSPEIDMSPCALGEACLLNRVDATRYEKSLEAVIEFLRVVDAAFASRAVATRNLLETQVLPVLCSLMILSEVAQLFERPSAQLLGKFANSEALHMQVLSILSSALKLMDLILVYPEGLTSLKDRKIFESELSPDLQYRNGDLEARTVSGLLKDSALWDDGGQDVRGSGCPSGFEYFGRVGVIEVSEQERDGLKQYLSLLHSVGIATQFGRSLMAAAGLCVDGHGLLERDVVASAISVFEKLYTHNDLAWHLHQDNDQLLYTVDKLDACYVSWHLGCKGVCLACGRPFGIRDIPESLEGGDMCDCMVRPSDIVSPQRHLIEEELMLSSLNPRRLVRLTVESGDMVLKTRVSGLLLQMVLNSDAFVRHFVAEGCVDLLLDVLESCYLDQFGVLNESLAEVPLEMTKKRATALEKDLTIGMSYVPCSLDCILMLRHCLKLGDYGRTVSRRTVEFVGRLASTVLKTWVFYYCSERGYARDRENSVFRQSVCIVMDMCCALIVPGGGDVQVAYSRDQLQGKEHLAVRAVKHLIACQHSVNVSIFQAVLETGIVEQVMLAAHLLCNRTRFGYNAPERVLDDMMVFVSTVATASHSSPEASALLLTRLQAPIGELMPPVYAHVYHDMQTRDMEALKTTPIESQGQARLRQFRLEMFGDLVNISVIEHWMLCLQDSDVVASMRGPFRHWVIMLVVASGFLEGNDRVVDMLDYARESYRETVGILEVATPDGTPKVDWRHLTNMLDLSMALMASDVDVSQHVELLGMEPWALGVDVLKASVKGLKLSNTGDVVPVMLSSLSHLVSCLCIYRVNAGLNDLDTAPMIDLLKVDVDGPRYAMVRRIAAFVLSVMSACGVPLVEQRFGVDALVVVSECLNALYSSVEHVRALRMLDEMQPPHHVDGLVLPYDRVLETFLSSSQQIQLSEALGVALWHRTRLHEFDISPRLHKLIAQFRRLLHPHVMTRLIDELQEYELVRSGQTKQMSSKTDEEIEHMRQLHTEEIRFAQDRIAKLAAQVDVMSQSYYVAEANVRNSKEEILVLLEENRRLREWLEHCGDAVAIERTTLRADHEK</sequence>
<dbReference type="RefSeq" id="XP_067714738.1">
    <property type="nucleotide sequence ID" value="XM_067858637.1"/>
</dbReference>
<organism evidence="2 3">
    <name type="scientific">Babesia caballi</name>
    <dbReference type="NCBI Taxonomy" id="5871"/>
    <lineage>
        <taxon>Eukaryota</taxon>
        <taxon>Sar</taxon>
        <taxon>Alveolata</taxon>
        <taxon>Apicomplexa</taxon>
        <taxon>Aconoidasida</taxon>
        <taxon>Piroplasmida</taxon>
        <taxon>Babesiidae</taxon>
        <taxon>Babesia</taxon>
    </lineage>
</organism>
<keyword evidence="2" id="KW-0645">Protease</keyword>
<proteinExistence type="predicted"/>
<keyword evidence="2" id="KW-0378">Hydrolase</keyword>
<accession>A0AAV4LVS3</accession>
<reference evidence="2 3" key="1">
    <citation type="submission" date="2021-06" db="EMBL/GenBank/DDBJ databases">
        <title>Genome sequence of Babesia caballi.</title>
        <authorList>
            <person name="Yamagishi J."/>
            <person name="Kidaka T."/>
            <person name="Ochi A."/>
        </authorList>
    </citation>
    <scope>NUCLEOTIDE SEQUENCE [LARGE SCALE GENOMIC DNA]</scope>
    <source>
        <strain evidence="2">USDA-D6B2</strain>
    </source>
</reference>
<keyword evidence="3" id="KW-1185">Reference proteome</keyword>
<name>A0AAV4LVS3_BABCB</name>
<dbReference type="Proteomes" id="UP001497744">
    <property type="component" value="Unassembled WGS sequence"/>
</dbReference>
<dbReference type="GO" id="GO:0006508">
    <property type="term" value="P:proteolysis"/>
    <property type="evidence" value="ECO:0007669"/>
    <property type="project" value="UniProtKB-KW"/>
</dbReference>
<dbReference type="GeneID" id="94194150"/>
<dbReference type="EMBL" id="BPLF01000002">
    <property type="protein sequence ID" value="GIX62669.1"/>
    <property type="molecule type" value="Genomic_DNA"/>
</dbReference>